<dbReference type="InterPro" id="IPR015421">
    <property type="entry name" value="PyrdxlP-dep_Trfase_major"/>
</dbReference>
<dbReference type="Proteomes" id="UP001501508">
    <property type="component" value="Unassembled WGS sequence"/>
</dbReference>
<keyword evidence="3" id="KW-1185">Reference proteome</keyword>
<reference evidence="3" key="1">
    <citation type="journal article" date="2019" name="Int. J. Syst. Evol. Microbiol.">
        <title>The Global Catalogue of Microorganisms (GCM) 10K type strain sequencing project: providing services to taxonomists for standard genome sequencing and annotation.</title>
        <authorList>
            <consortium name="The Broad Institute Genomics Platform"/>
            <consortium name="The Broad Institute Genome Sequencing Center for Infectious Disease"/>
            <person name="Wu L."/>
            <person name="Ma J."/>
        </authorList>
    </citation>
    <scope>NUCLEOTIDE SEQUENCE [LARGE SCALE GENOMIC DNA]</scope>
    <source>
        <strain evidence="3">JCM 31920</strain>
    </source>
</reference>
<name>A0ABP8LZF7_9BACT</name>
<feature type="region of interest" description="Disordered" evidence="1">
    <location>
        <begin position="40"/>
        <end position="65"/>
    </location>
</feature>
<evidence type="ECO:0000256" key="1">
    <source>
        <dbReference type="SAM" id="MobiDB-lite"/>
    </source>
</evidence>
<dbReference type="PANTHER" id="PTHR46577">
    <property type="entry name" value="HTH-TYPE TRANSCRIPTIONAL REGULATORY PROTEIN GABR"/>
    <property type="match status" value="1"/>
</dbReference>
<evidence type="ECO:0000313" key="2">
    <source>
        <dbReference type="EMBL" id="GAA4438620.1"/>
    </source>
</evidence>
<gene>
    <name evidence="2" type="ORF">GCM10023091_19430</name>
</gene>
<dbReference type="SUPFAM" id="SSF46785">
    <property type="entry name" value="Winged helix' DNA-binding domain"/>
    <property type="match status" value="1"/>
</dbReference>
<accession>A0ABP8LZF7</accession>
<dbReference type="EMBL" id="BAABEY010000020">
    <property type="protein sequence ID" value="GAA4438620.1"/>
    <property type="molecule type" value="Genomic_DNA"/>
</dbReference>
<dbReference type="InterPro" id="IPR036390">
    <property type="entry name" value="WH_DNA-bd_sf"/>
</dbReference>
<dbReference type="InterPro" id="IPR051446">
    <property type="entry name" value="HTH_trans_reg/aminotransferase"/>
</dbReference>
<dbReference type="Gene3D" id="1.10.10.10">
    <property type="entry name" value="Winged helix-like DNA-binding domain superfamily/Winged helix DNA-binding domain"/>
    <property type="match status" value="1"/>
</dbReference>
<sequence length="308" mass="34559">MPSVRSIKREYHLSTSSVQRGYDDLVFRGLVNSNPRSGYTVAARSGQAPEETLARPPVQRDPDFEGKVTATSDRRLHFDYAALNEAAPSDFLVPQKLLLRTMQGVIREKGAALLRYYPANGSEELRGLLCRRSAVHGALIQPEELLITDGALQALFIALASVTAPGDVIAVESPCVFSILEVIANLRLKAVEIPVRDKDGPDTDYLKKPVGVALIKQSNVFPEVLEGRRIRTFALFYILPEHDTEESRRSLWEKCLSISTNLDAIWLEVHQDDPLVPFFKSNGFVIHRESLMPFAQPSYILIRYRTNR</sequence>
<proteinExistence type="predicted"/>
<comment type="caution">
    <text evidence="2">The sequence shown here is derived from an EMBL/GenBank/DDBJ whole genome shotgun (WGS) entry which is preliminary data.</text>
</comment>
<dbReference type="InterPro" id="IPR015424">
    <property type="entry name" value="PyrdxlP-dep_Trfase"/>
</dbReference>
<dbReference type="InterPro" id="IPR036388">
    <property type="entry name" value="WH-like_DNA-bd_sf"/>
</dbReference>
<organism evidence="2 3">
    <name type="scientific">Ravibacter arvi</name>
    <dbReference type="NCBI Taxonomy" id="2051041"/>
    <lineage>
        <taxon>Bacteria</taxon>
        <taxon>Pseudomonadati</taxon>
        <taxon>Bacteroidota</taxon>
        <taxon>Cytophagia</taxon>
        <taxon>Cytophagales</taxon>
        <taxon>Spirosomataceae</taxon>
        <taxon>Ravibacter</taxon>
    </lineage>
</organism>
<evidence type="ECO:0000313" key="3">
    <source>
        <dbReference type="Proteomes" id="UP001501508"/>
    </source>
</evidence>
<protein>
    <submittedName>
        <fullName evidence="2">Uncharacterized protein</fullName>
    </submittedName>
</protein>
<dbReference type="SUPFAM" id="SSF53383">
    <property type="entry name" value="PLP-dependent transferases"/>
    <property type="match status" value="1"/>
</dbReference>
<dbReference type="PANTHER" id="PTHR46577:SF1">
    <property type="entry name" value="HTH-TYPE TRANSCRIPTIONAL REGULATORY PROTEIN GABR"/>
    <property type="match status" value="1"/>
</dbReference>
<dbReference type="Gene3D" id="3.40.640.10">
    <property type="entry name" value="Type I PLP-dependent aspartate aminotransferase-like (Major domain)"/>
    <property type="match status" value="1"/>
</dbReference>